<reference evidence="1" key="1">
    <citation type="submission" date="2020-05" db="EMBL/GenBank/DDBJ databases">
        <title>Mycena genomes resolve the evolution of fungal bioluminescence.</title>
        <authorList>
            <person name="Tsai I.J."/>
        </authorList>
    </citation>
    <scope>NUCLEOTIDE SEQUENCE</scope>
    <source>
        <strain evidence="1">110903Hualien_Pintung</strain>
    </source>
</reference>
<dbReference type="Proteomes" id="UP000613580">
    <property type="component" value="Unassembled WGS sequence"/>
</dbReference>
<keyword evidence="2" id="KW-1185">Reference proteome</keyword>
<proteinExistence type="predicted"/>
<comment type="caution">
    <text evidence="1">The sequence shown here is derived from an EMBL/GenBank/DDBJ whole genome shotgun (WGS) entry which is preliminary data.</text>
</comment>
<name>A0A8H6TIM5_MYCCL</name>
<protein>
    <submittedName>
        <fullName evidence="1">Uncharacterized protein</fullName>
    </submittedName>
</protein>
<evidence type="ECO:0000313" key="1">
    <source>
        <dbReference type="EMBL" id="KAF7317366.1"/>
    </source>
</evidence>
<evidence type="ECO:0000313" key="2">
    <source>
        <dbReference type="Proteomes" id="UP000613580"/>
    </source>
</evidence>
<dbReference type="EMBL" id="JACAZE010000005">
    <property type="protein sequence ID" value="KAF7317366.1"/>
    <property type="molecule type" value="Genomic_DNA"/>
</dbReference>
<sequence>MSLGAYNINAALSLPSLNLPLHFPKSGHIREIPLVLRYTLYGTTSIHQRALNDQCAGWDIHMVMNWCGVDSVRLLIRVSSVGLFSIRLTSHPTRIHPTNACTTAGRRRPTEFPRCSNYIRISVSARPTALHLSCPCSVVMNLPSSGRRG</sequence>
<gene>
    <name evidence="1" type="ORF">HMN09_00472900</name>
</gene>
<dbReference type="AlphaFoldDB" id="A0A8H6TIM5"/>
<accession>A0A8H6TIM5</accession>
<organism evidence="1 2">
    <name type="scientific">Mycena chlorophos</name>
    <name type="common">Agaric fungus</name>
    <name type="synonym">Agaricus chlorophos</name>
    <dbReference type="NCBI Taxonomy" id="658473"/>
    <lineage>
        <taxon>Eukaryota</taxon>
        <taxon>Fungi</taxon>
        <taxon>Dikarya</taxon>
        <taxon>Basidiomycota</taxon>
        <taxon>Agaricomycotina</taxon>
        <taxon>Agaricomycetes</taxon>
        <taxon>Agaricomycetidae</taxon>
        <taxon>Agaricales</taxon>
        <taxon>Marasmiineae</taxon>
        <taxon>Mycenaceae</taxon>
        <taxon>Mycena</taxon>
    </lineage>
</organism>